<feature type="transmembrane region" description="Helical" evidence="1">
    <location>
        <begin position="7"/>
        <end position="27"/>
    </location>
</feature>
<keyword evidence="1" id="KW-1133">Transmembrane helix</keyword>
<dbReference type="Proteomes" id="UP000728032">
    <property type="component" value="Unassembled WGS sequence"/>
</dbReference>
<feature type="transmembrane region" description="Helical" evidence="1">
    <location>
        <begin position="54"/>
        <end position="75"/>
    </location>
</feature>
<dbReference type="EMBL" id="OC965564">
    <property type="protein sequence ID" value="CAD7665953.1"/>
    <property type="molecule type" value="Genomic_DNA"/>
</dbReference>
<dbReference type="OrthoDB" id="6366319at2759"/>
<protein>
    <submittedName>
        <fullName evidence="2">Uncharacterized protein</fullName>
    </submittedName>
</protein>
<keyword evidence="3" id="KW-1185">Reference proteome</keyword>
<evidence type="ECO:0000313" key="2">
    <source>
        <dbReference type="EMBL" id="CAD7665953.1"/>
    </source>
</evidence>
<organism evidence="2">
    <name type="scientific">Oppiella nova</name>
    <dbReference type="NCBI Taxonomy" id="334625"/>
    <lineage>
        <taxon>Eukaryota</taxon>
        <taxon>Metazoa</taxon>
        <taxon>Ecdysozoa</taxon>
        <taxon>Arthropoda</taxon>
        <taxon>Chelicerata</taxon>
        <taxon>Arachnida</taxon>
        <taxon>Acari</taxon>
        <taxon>Acariformes</taxon>
        <taxon>Sarcoptiformes</taxon>
        <taxon>Oribatida</taxon>
        <taxon>Brachypylina</taxon>
        <taxon>Oppioidea</taxon>
        <taxon>Oppiidae</taxon>
        <taxon>Oppiella</taxon>
    </lineage>
</organism>
<keyword evidence="1" id="KW-0472">Membrane</keyword>
<dbReference type="AlphaFoldDB" id="A0A7R9MT52"/>
<gene>
    <name evidence="2" type="ORF">ONB1V03_LOCUS22505</name>
</gene>
<name>A0A7R9MT52_9ACAR</name>
<evidence type="ECO:0000256" key="1">
    <source>
        <dbReference type="SAM" id="Phobius"/>
    </source>
</evidence>
<feature type="transmembrane region" description="Helical" evidence="1">
    <location>
        <begin position="87"/>
        <end position="107"/>
    </location>
</feature>
<feature type="non-terminal residue" evidence="2">
    <location>
        <position position="1"/>
    </location>
</feature>
<sequence>FHSTGKVLFVSAVIPIVLYSLVVLRFVEQWGDGVSDIFQTTGQPFLLDSMSWLLASREAFLIWVAFSAVALNIQSHNRSSHNIIKQILVLFVLVTIILVLSACMFAACMRTLKTKGLAYIPSSYEEISSINFLREASDHTGPPGA</sequence>
<feature type="non-terminal residue" evidence="2">
    <location>
        <position position="145"/>
    </location>
</feature>
<evidence type="ECO:0000313" key="3">
    <source>
        <dbReference type="Proteomes" id="UP000728032"/>
    </source>
</evidence>
<reference evidence="2" key="1">
    <citation type="submission" date="2020-11" db="EMBL/GenBank/DDBJ databases">
        <authorList>
            <person name="Tran Van P."/>
        </authorList>
    </citation>
    <scope>NUCLEOTIDE SEQUENCE</scope>
</reference>
<proteinExistence type="predicted"/>
<dbReference type="EMBL" id="CAJPVJ010050739">
    <property type="protein sequence ID" value="CAG2183084.1"/>
    <property type="molecule type" value="Genomic_DNA"/>
</dbReference>
<keyword evidence="1" id="KW-0812">Transmembrane</keyword>
<accession>A0A7R9MT52</accession>